<feature type="transmembrane region" description="Helical" evidence="1">
    <location>
        <begin position="159"/>
        <end position="180"/>
    </location>
</feature>
<keyword evidence="4" id="KW-1185">Reference proteome</keyword>
<comment type="caution">
    <text evidence="2">The sequence shown here is derived from an EMBL/GenBank/DDBJ whole genome shotgun (WGS) entry which is preliminary data.</text>
</comment>
<evidence type="ECO:0000313" key="4">
    <source>
        <dbReference type="Proteomes" id="UP000663829"/>
    </source>
</evidence>
<feature type="non-terminal residue" evidence="2">
    <location>
        <position position="301"/>
    </location>
</feature>
<feature type="transmembrane region" description="Helical" evidence="1">
    <location>
        <begin position="192"/>
        <end position="209"/>
    </location>
</feature>
<reference evidence="2" key="1">
    <citation type="submission" date="2021-02" db="EMBL/GenBank/DDBJ databases">
        <authorList>
            <person name="Nowell W R."/>
        </authorList>
    </citation>
    <scope>NUCLEOTIDE SEQUENCE</scope>
</reference>
<evidence type="ECO:0000313" key="2">
    <source>
        <dbReference type="EMBL" id="CAF1157776.1"/>
    </source>
</evidence>
<sequence length="301" mass="33310">TAETTVATTSDAPSSAITTTTGLTPNASNITWLMSTIQASNQTKIISSKPTFMAIDDQNYFVVLGYYGNLVQMNRTTMSVIAAANLGGHSGAVTYSNGYYFIASDTPYPSIYIYSTRNLTNFTARINGSASNCFFRQVAFLQNNTIMVAAVETLNILQFYQISFSSFSSTFLFSIPALHISPYSLYKVNDTFLYLVYYAAAVPIYILSYNNSSNWTLTALNATQPASSENSTQITIDSYGRIWFAIYKFGVRVFDSTASVLLYSWPVSTGLKGILLTNDYELFLSDYDNSTILHYKPHINS</sequence>
<evidence type="ECO:0000256" key="1">
    <source>
        <dbReference type="SAM" id="Phobius"/>
    </source>
</evidence>
<protein>
    <submittedName>
        <fullName evidence="2">Uncharacterized protein</fullName>
    </submittedName>
</protein>
<dbReference type="Proteomes" id="UP000681722">
    <property type="component" value="Unassembled WGS sequence"/>
</dbReference>
<dbReference type="EMBL" id="CAJOBC010007097">
    <property type="protein sequence ID" value="CAF3921183.1"/>
    <property type="molecule type" value="Genomic_DNA"/>
</dbReference>
<keyword evidence="1" id="KW-1133">Transmembrane helix</keyword>
<gene>
    <name evidence="2" type="ORF">GPM918_LOCUS21517</name>
    <name evidence="3" type="ORF">SRO942_LOCUS21514</name>
</gene>
<dbReference type="Gene3D" id="2.130.10.10">
    <property type="entry name" value="YVTN repeat-like/Quinoprotein amine dehydrogenase"/>
    <property type="match status" value="1"/>
</dbReference>
<dbReference type="Proteomes" id="UP000663829">
    <property type="component" value="Unassembled WGS sequence"/>
</dbReference>
<dbReference type="InterPro" id="IPR015943">
    <property type="entry name" value="WD40/YVTN_repeat-like_dom_sf"/>
</dbReference>
<accession>A0A814T7V3</accession>
<dbReference type="SUPFAM" id="SSF101898">
    <property type="entry name" value="NHL repeat"/>
    <property type="match status" value="1"/>
</dbReference>
<organism evidence="2 4">
    <name type="scientific">Didymodactylos carnosus</name>
    <dbReference type="NCBI Taxonomy" id="1234261"/>
    <lineage>
        <taxon>Eukaryota</taxon>
        <taxon>Metazoa</taxon>
        <taxon>Spiralia</taxon>
        <taxon>Gnathifera</taxon>
        <taxon>Rotifera</taxon>
        <taxon>Eurotatoria</taxon>
        <taxon>Bdelloidea</taxon>
        <taxon>Philodinida</taxon>
        <taxon>Philodinidae</taxon>
        <taxon>Didymodactylos</taxon>
    </lineage>
</organism>
<name>A0A814T7V3_9BILA</name>
<evidence type="ECO:0000313" key="3">
    <source>
        <dbReference type="EMBL" id="CAF3921183.1"/>
    </source>
</evidence>
<dbReference type="AlphaFoldDB" id="A0A814T7V3"/>
<keyword evidence="1" id="KW-0812">Transmembrane</keyword>
<proteinExistence type="predicted"/>
<dbReference type="EMBL" id="CAJNOQ010007098">
    <property type="protein sequence ID" value="CAF1157776.1"/>
    <property type="molecule type" value="Genomic_DNA"/>
</dbReference>
<keyword evidence="1" id="KW-0472">Membrane</keyword>